<gene>
    <name evidence="1" type="ORF">D5366_07040</name>
</gene>
<protein>
    <recommendedName>
        <fullName evidence="3">Glycosyl transferase</fullName>
    </recommendedName>
</protein>
<dbReference type="KEGG" id="ntn:D5366_07040"/>
<organism evidence="1 2">
    <name type="scientific">Neokomagataea tanensis</name>
    <dbReference type="NCBI Taxonomy" id="661191"/>
    <lineage>
        <taxon>Bacteria</taxon>
        <taxon>Pseudomonadati</taxon>
        <taxon>Pseudomonadota</taxon>
        <taxon>Alphaproteobacteria</taxon>
        <taxon>Acetobacterales</taxon>
        <taxon>Acetobacteraceae</taxon>
        <taxon>Neokomagataea</taxon>
    </lineage>
</organism>
<keyword evidence="2" id="KW-1185">Reference proteome</keyword>
<dbReference type="InterPro" id="IPR029044">
    <property type="entry name" value="Nucleotide-diphossugar_trans"/>
</dbReference>
<name>A0A4Y6V952_9PROT</name>
<accession>A0A4Y6V952</accession>
<dbReference type="SUPFAM" id="SSF53448">
    <property type="entry name" value="Nucleotide-diphospho-sugar transferases"/>
    <property type="match status" value="1"/>
</dbReference>
<dbReference type="OrthoDB" id="7226306at2"/>
<evidence type="ECO:0000313" key="2">
    <source>
        <dbReference type="Proteomes" id="UP000317214"/>
    </source>
</evidence>
<sequence>MLDYHPLTHLNDTQWSVPGPSRIVTARYDGQKMCSFGNIQISEDNLLKALPYYSQDKLFSFNALYDGWKVTTLKSFRPLIYFCAFSDPVILDCVEIAVQSLITYGGWTYDIAVLTDETSANTLRQKLSIPEFSGTITIIPVSNTSDKLDWCLSRYDLSLSEVFKNASPILYLDADIVCDHPLHALLPQLATSPFIHVCPEGRLDEGSLESEGHWFGWRLLAGDNVPFEPFSSGFSSGALGFSGAESANTAFHLIRQAAYGWMKIFGGRDTLPSFDQRFANYVLRKMALANLDLMPDFINLYRIPHAGAPYPSVHARKGIVHFLGVPLAQKRDAMAAYYSALSQNLGRDD</sequence>
<reference evidence="1 2" key="1">
    <citation type="submission" date="2018-09" db="EMBL/GenBank/DDBJ databases">
        <title>The complete genome sequence of Neokomagataea tanensis NBRC 106556(T).</title>
        <authorList>
            <person name="Chua K.-O."/>
            <person name="See-Too W.-S."/>
            <person name="Hong K.-W."/>
            <person name="Yin W.-F."/>
            <person name="Chan K.-G."/>
        </authorList>
    </citation>
    <scope>NUCLEOTIDE SEQUENCE [LARGE SCALE GENOMIC DNA]</scope>
    <source>
        <strain evidence="2">AH13 \ NBRC 106556</strain>
    </source>
</reference>
<dbReference type="RefSeq" id="WP_141492858.1">
    <property type="nucleotide sequence ID" value="NZ_CP032485.1"/>
</dbReference>
<evidence type="ECO:0000313" key="1">
    <source>
        <dbReference type="EMBL" id="QDH25007.1"/>
    </source>
</evidence>
<proteinExistence type="predicted"/>
<dbReference type="EMBL" id="CP032485">
    <property type="protein sequence ID" value="QDH25007.1"/>
    <property type="molecule type" value="Genomic_DNA"/>
</dbReference>
<dbReference type="Proteomes" id="UP000317214">
    <property type="component" value="Chromosome"/>
</dbReference>
<evidence type="ECO:0008006" key="3">
    <source>
        <dbReference type="Google" id="ProtNLM"/>
    </source>
</evidence>
<dbReference type="AlphaFoldDB" id="A0A4Y6V952"/>
<dbReference type="Gene3D" id="3.90.550.10">
    <property type="entry name" value="Spore Coat Polysaccharide Biosynthesis Protein SpsA, Chain A"/>
    <property type="match status" value="1"/>
</dbReference>